<sequence>MSTPDSLRPGHQLHLQKLDTLTTLDKSPATLLPSQFVFLPKPQPNSIHIYIENNNNSIIDKSEQNKMFRSHPPAVNSDQNRNQASSSSSKMMMARTTQEDNDSMLSSTFFANPHSPGTDLHEKYKKTFAAYQKSVEAHESVNKLMLGLDANTDMEAYRKKRGEEKKIQEEVDYDVLPKPREGKCHYTNQDQVDTRKLDFDLTFPDFRSESESELTSIPVFTCGHMKPHPGFPRVTHYPGCEGVKLGQFMCPNMSSNKLVYLNTECSDCEYNNKMLGSTMMIERQGANKPIMIEDIMKSGFGFGRLELKEKDPEAKKEDEEERTMKEETMKCLRAPSRSPSPILQAIIDTGLRLTPEKLDIKTSTRSKKSGWHERERDRRVPGSAPAWTQNSKVDKEDKEIRPNTGPSNLDLLTAKLDTITSNLDKLSTKVNGRLSTRQDNILMSDFLDTVDFQELRTLLSAQIVCDKNAAASAAHKGLCTREEYLEKARQGWIREDECIRDIEQRIKHLDRPLSPYALKDKIAHAATPANSPIRSMAMKAGDANPTPFQNAQKAVVAQASSLANAEKGGNVVKHMDRPLNPHALKDKITAETNANEHFRVVKPFPANPHIELSVFGNRPRSGAISSMSKLRSVQIPEDTSSESNDGGGASDTLTTAVYGKDEPQVRRYPPYQRYDPPMATISSENSYENSDTLIDLDEAIVVPIPAPGRNYANSKLASNVDENGRNAVTAGVEQPFDDNTTIWGIRRPAISDATADGNGTPFNTPTKKSATNTGILARSVSPLYTPRLCHGCLREKDHCECESVKSWLGNADETALDNPFSSAETGPVVNSNLISSVPTSENIRKYAACNECRKRMTRCKRLPTGRCERCSDNHLECIFSARNSIPLVPAPTSVPNVTIVSKTKESTRTTDRQILQAELRKLGFSDYRAAYMCTFSGLYFDTKKEVLVSVKDWQFDRVMRVMKREWIGQTIEADEYDGSDVDEGSADKHVEKARADMKKSLVEMVAPLEKAEVEAKKAAPYMKIWCGIRKQCTEEQGLDVRHTEAYHGSARHPDFDPAFEQKVSDDLSEGLNEGYAGSSRFTEQVEPPVIQEAKPLTLRSFKPPTLNTFAAFTAARRGTNVKDTEPTKHVMATTVTKVVGEAKPKDTKPTTAKPDSRDDDWDFLTDELEAQDVKDIGSKTRTFKIVL</sequence>
<gene>
    <name evidence="4" type="ORF">G7Y89_g14893</name>
</gene>
<dbReference type="GO" id="GO:0000981">
    <property type="term" value="F:DNA-binding transcription factor activity, RNA polymerase II-specific"/>
    <property type="evidence" value="ECO:0007669"/>
    <property type="project" value="InterPro"/>
</dbReference>
<dbReference type="PROSITE" id="PS50048">
    <property type="entry name" value="ZN2_CY6_FUNGAL_2"/>
    <property type="match status" value="1"/>
</dbReference>
<accession>A0A8H4QVQ6</accession>
<feature type="compositionally biased region" description="Basic and acidic residues" evidence="2">
    <location>
        <begin position="392"/>
        <end position="401"/>
    </location>
</feature>
<dbReference type="AlphaFoldDB" id="A0A8H4QVQ6"/>
<feature type="region of interest" description="Disordered" evidence="2">
    <location>
        <begin position="1141"/>
        <end position="1160"/>
    </location>
</feature>
<evidence type="ECO:0000313" key="4">
    <source>
        <dbReference type="EMBL" id="KAF4618410.1"/>
    </source>
</evidence>
<dbReference type="CDD" id="cd00067">
    <property type="entry name" value="GAL4"/>
    <property type="match status" value="1"/>
</dbReference>
<dbReference type="SUPFAM" id="SSF57701">
    <property type="entry name" value="Zn2/Cys6 DNA-binding domain"/>
    <property type="match status" value="1"/>
</dbReference>
<evidence type="ECO:0000259" key="3">
    <source>
        <dbReference type="PROSITE" id="PS50048"/>
    </source>
</evidence>
<dbReference type="InterPro" id="IPR036864">
    <property type="entry name" value="Zn2-C6_fun-type_DNA-bd_sf"/>
</dbReference>
<feature type="domain" description="Zn(2)-C6 fungal-type" evidence="3">
    <location>
        <begin position="848"/>
        <end position="879"/>
    </location>
</feature>
<evidence type="ECO:0000256" key="2">
    <source>
        <dbReference type="SAM" id="MobiDB-lite"/>
    </source>
</evidence>
<evidence type="ECO:0000313" key="5">
    <source>
        <dbReference type="Proteomes" id="UP000566819"/>
    </source>
</evidence>
<feature type="compositionally biased region" description="Basic and acidic residues" evidence="2">
    <location>
        <begin position="309"/>
        <end position="330"/>
    </location>
</feature>
<protein>
    <recommendedName>
        <fullName evidence="3">Zn(2)-C6 fungal-type domain-containing protein</fullName>
    </recommendedName>
</protein>
<feature type="region of interest" description="Disordered" evidence="2">
    <location>
        <begin position="309"/>
        <end position="336"/>
    </location>
</feature>
<dbReference type="GO" id="GO:0008270">
    <property type="term" value="F:zinc ion binding"/>
    <property type="evidence" value="ECO:0007669"/>
    <property type="project" value="InterPro"/>
</dbReference>
<keyword evidence="5" id="KW-1185">Reference proteome</keyword>
<feature type="region of interest" description="Disordered" evidence="2">
    <location>
        <begin position="625"/>
        <end position="661"/>
    </location>
</feature>
<proteinExistence type="predicted"/>
<dbReference type="InterPro" id="IPR001138">
    <property type="entry name" value="Zn2Cys6_DnaBD"/>
</dbReference>
<keyword evidence="1" id="KW-0539">Nucleus</keyword>
<dbReference type="EMBL" id="JAAMPI010002100">
    <property type="protein sequence ID" value="KAF4618410.1"/>
    <property type="molecule type" value="Genomic_DNA"/>
</dbReference>
<dbReference type="Proteomes" id="UP000566819">
    <property type="component" value="Unassembled WGS sequence"/>
</dbReference>
<reference evidence="4 5" key="1">
    <citation type="submission" date="2020-03" db="EMBL/GenBank/DDBJ databases">
        <title>Draft Genome Sequence of Cudoniella acicularis.</title>
        <authorList>
            <person name="Buettner E."/>
            <person name="Kellner H."/>
        </authorList>
    </citation>
    <scope>NUCLEOTIDE SEQUENCE [LARGE SCALE GENOMIC DNA]</scope>
    <source>
        <strain evidence="4 5">DSM 108380</strain>
    </source>
</reference>
<organism evidence="4 5">
    <name type="scientific">Cudoniella acicularis</name>
    <dbReference type="NCBI Taxonomy" id="354080"/>
    <lineage>
        <taxon>Eukaryota</taxon>
        <taxon>Fungi</taxon>
        <taxon>Dikarya</taxon>
        <taxon>Ascomycota</taxon>
        <taxon>Pezizomycotina</taxon>
        <taxon>Leotiomycetes</taxon>
        <taxon>Helotiales</taxon>
        <taxon>Tricladiaceae</taxon>
        <taxon>Cudoniella</taxon>
    </lineage>
</organism>
<feature type="region of interest" description="Disordered" evidence="2">
    <location>
        <begin position="360"/>
        <end position="406"/>
    </location>
</feature>
<feature type="compositionally biased region" description="Basic and acidic residues" evidence="2">
    <location>
        <begin position="370"/>
        <end position="380"/>
    </location>
</feature>
<comment type="caution">
    <text evidence="4">The sequence shown here is derived from an EMBL/GenBank/DDBJ whole genome shotgun (WGS) entry which is preliminary data.</text>
</comment>
<feature type="compositionally biased region" description="Polar residues" evidence="2">
    <location>
        <begin position="625"/>
        <end position="644"/>
    </location>
</feature>
<feature type="region of interest" description="Disordered" evidence="2">
    <location>
        <begin position="68"/>
        <end position="94"/>
    </location>
</feature>
<evidence type="ECO:0000256" key="1">
    <source>
        <dbReference type="ARBA" id="ARBA00023242"/>
    </source>
</evidence>
<name>A0A8H4QVQ6_9HELO</name>
<dbReference type="Gene3D" id="4.10.240.10">
    <property type="entry name" value="Zn(2)-C6 fungal-type DNA-binding domain"/>
    <property type="match status" value="1"/>
</dbReference>